<proteinExistence type="predicted"/>
<dbReference type="OrthoDB" id="1930760at2759"/>
<sequence length="231" mass="25947">WMFHSTLRRMTKFNIEVVSDTVCPWCYVGKAKLEKAIKAYKELHPNSNDEFSTTWMPFYLNPGSPKVGVDKTAYYKAKFGEERTAMMFDRLAQVGKDSGINFKFGGKTGNTRDSHRLIQLGKTKSPELQTRVVEEFFAAYFENEGDITSHEVLRKAAVKAGLDAKEVDEWLESDKGGEAVDREVEEAQINQISGVPNFTLQGKYEVGGAQDPGVFLRLFEKIKAAEEGAKA</sequence>
<accession>A0A9P6VJB3</accession>
<protein>
    <recommendedName>
        <fullName evidence="1">DSBA-like thioredoxin domain-containing protein</fullName>
    </recommendedName>
</protein>
<dbReference type="SUPFAM" id="SSF52833">
    <property type="entry name" value="Thioredoxin-like"/>
    <property type="match status" value="1"/>
</dbReference>
<comment type="caution">
    <text evidence="2">The sequence shown here is derived from an EMBL/GenBank/DDBJ whole genome shotgun (WGS) entry which is preliminary data.</text>
</comment>
<name>A0A9P6VJB3_9HELO</name>
<gene>
    <name evidence="2" type="ORF">D0Z07_4789</name>
</gene>
<dbReference type="InterPro" id="IPR001853">
    <property type="entry name" value="DSBA-like_thioredoxin_dom"/>
</dbReference>
<evidence type="ECO:0000259" key="1">
    <source>
        <dbReference type="Pfam" id="PF01323"/>
    </source>
</evidence>
<reference evidence="2" key="1">
    <citation type="submission" date="2019-07" db="EMBL/GenBank/DDBJ databases">
        <title>Hyphodiscus hymeniophilus genome sequencing and assembly.</title>
        <authorList>
            <person name="Kramer G."/>
            <person name="Nodwell J."/>
        </authorList>
    </citation>
    <scope>NUCLEOTIDE SEQUENCE</scope>
    <source>
        <strain evidence="2">ATCC 34498</strain>
    </source>
</reference>
<dbReference type="Proteomes" id="UP000785200">
    <property type="component" value="Unassembled WGS sequence"/>
</dbReference>
<dbReference type="EMBL" id="VNKQ01000009">
    <property type="protein sequence ID" value="KAG0648730.1"/>
    <property type="molecule type" value="Genomic_DNA"/>
</dbReference>
<organism evidence="2 3">
    <name type="scientific">Hyphodiscus hymeniophilus</name>
    <dbReference type="NCBI Taxonomy" id="353542"/>
    <lineage>
        <taxon>Eukaryota</taxon>
        <taxon>Fungi</taxon>
        <taxon>Dikarya</taxon>
        <taxon>Ascomycota</taxon>
        <taxon>Pezizomycotina</taxon>
        <taxon>Leotiomycetes</taxon>
        <taxon>Helotiales</taxon>
        <taxon>Hyphodiscaceae</taxon>
        <taxon>Hyphodiscus</taxon>
    </lineage>
</organism>
<dbReference type="AlphaFoldDB" id="A0A9P6VJB3"/>
<dbReference type="CDD" id="cd03024">
    <property type="entry name" value="DsbA_FrnE"/>
    <property type="match status" value="1"/>
</dbReference>
<dbReference type="Pfam" id="PF01323">
    <property type="entry name" value="DSBA"/>
    <property type="match status" value="1"/>
</dbReference>
<feature type="non-terminal residue" evidence="2">
    <location>
        <position position="1"/>
    </location>
</feature>
<dbReference type="PANTHER" id="PTHR13887:SF41">
    <property type="entry name" value="THIOREDOXIN SUPERFAMILY PROTEIN"/>
    <property type="match status" value="1"/>
</dbReference>
<dbReference type="GO" id="GO:0016491">
    <property type="term" value="F:oxidoreductase activity"/>
    <property type="evidence" value="ECO:0007669"/>
    <property type="project" value="InterPro"/>
</dbReference>
<dbReference type="Gene3D" id="3.40.30.10">
    <property type="entry name" value="Glutaredoxin"/>
    <property type="match status" value="1"/>
</dbReference>
<dbReference type="PANTHER" id="PTHR13887">
    <property type="entry name" value="GLUTATHIONE S-TRANSFERASE KAPPA"/>
    <property type="match status" value="1"/>
</dbReference>
<dbReference type="InterPro" id="IPR036249">
    <property type="entry name" value="Thioredoxin-like_sf"/>
</dbReference>
<evidence type="ECO:0000313" key="2">
    <source>
        <dbReference type="EMBL" id="KAG0648730.1"/>
    </source>
</evidence>
<feature type="domain" description="DSBA-like thioredoxin" evidence="1">
    <location>
        <begin position="15"/>
        <end position="215"/>
    </location>
</feature>
<keyword evidence="3" id="KW-1185">Reference proteome</keyword>
<evidence type="ECO:0000313" key="3">
    <source>
        <dbReference type="Proteomes" id="UP000785200"/>
    </source>
</evidence>